<dbReference type="EMBL" id="CP104214">
    <property type="protein sequence ID" value="UWX68854.1"/>
    <property type="molecule type" value="Genomic_DNA"/>
</dbReference>
<reference evidence="1" key="1">
    <citation type="submission" date="2022-09" db="EMBL/GenBank/DDBJ databases">
        <title>Genomic of Burkholderia gladioli.</title>
        <authorList>
            <person name="Wu H."/>
        </authorList>
    </citation>
    <scope>NUCLEOTIDE SEQUENCE</scope>
    <source>
        <strain evidence="1">ZN-S4</strain>
    </source>
</reference>
<evidence type="ECO:0000313" key="1">
    <source>
        <dbReference type="EMBL" id="UWX68854.1"/>
    </source>
</evidence>
<dbReference type="RefSeq" id="WP_260531211.1">
    <property type="nucleotide sequence ID" value="NZ_CP104214.1"/>
</dbReference>
<dbReference type="Proteomes" id="UP001059745">
    <property type="component" value="Chromosome 1"/>
</dbReference>
<organism evidence="1 2">
    <name type="scientific">Burkholderia gladioli</name>
    <name type="common">Pseudomonas marginata</name>
    <name type="synonym">Phytomonas marginata</name>
    <dbReference type="NCBI Taxonomy" id="28095"/>
    <lineage>
        <taxon>Bacteria</taxon>
        <taxon>Pseudomonadati</taxon>
        <taxon>Pseudomonadota</taxon>
        <taxon>Betaproteobacteria</taxon>
        <taxon>Burkholderiales</taxon>
        <taxon>Burkholderiaceae</taxon>
        <taxon>Burkholderia</taxon>
    </lineage>
</organism>
<sequence length="83" mass="9907">MALGLRGVLRWRPVRRLPFSNLEIHISKKHEQRSRAAILDKRQQDELSFKAMPIRRRPRHRSKYVPHFGKKQAAKIDGSYYAR</sequence>
<gene>
    <name evidence="1" type="ORF">NYZ96_11455</name>
</gene>
<proteinExistence type="predicted"/>
<name>A0AB38TPJ1_BURGA</name>
<protein>
    <submittedName>
        <fullName evidence="1">Uncharacterized protein</fullName>
    </submittedName>
</protein>
<accession>A0AB38TPJ1</accession>
<evidence type="ECO:0000313" key="2">
    <source>
        <dbReference type="Proteomes" id="UP001059745"/>
    </source>
</evidence>
<dbReference type="AlphaFoldDB" id="A0AB38TPJ1"/>